<feature type="domain" description="Cysteine-rich DPF motif" evidence="3">
    <location>
        <begin position="39"/>
        <end position="131"/>
    </location>
</feature>
<dbReference type="AlphaFoldDB" id="A0A671MP05"/>
<dbReference type="Pfam" id="PF10170">
    <property type="entry name" value="C6_DPF"/>
    <property type="match status" value="1"/>
</dbReference>
<sequence length="143" mass="15948">MARSQKACSLKTNGADAVQHENRTLEGMDLSGGSALGLFTCELCEISSPYSFYGQKPPNTRAIVLLEECYGIKDPFSPEREKFLVLGSKCCLCSKTVCVGTDCSLFYTKRFCLPCVRDHRHQFPEHVQNEVLRKKSVQKTSSS</sequence>
<name>A0A671MP05_9TELE</name>
<organism evidence="4 5">
    <name type="scientific">Sinocyclocheilus anshuiensis</name>
    <dbReference type="NCBI Taxonomy" id="1608454"/>
    <lineage>
        <taxon>Eukaryota</taxon>
        <taxon>Metazoa</taxon>
        <taxon>Chordata</taxon>
        <taxon>Craniata</taxon>
        <taxon>Vertebrata</taxon>
        <taxon>Euteleostomi</taxon>
        <taxon>Actinopterygii</taxon>
        <taxon>Neopterygii</taxon>
        <taxon>Teleostei</taxon>
        <taxon>Ostariophysi</taxon>
        <taxon>Cypriniformes</taxon>
        <taxon>Cyprinidae</taxon>
        <taxon>Cyprininae</taxon>
        <taxon>Sinocyclocheilus</taxon>
    </lineage>
</organism>
<dbReference type="PANTHER" id="PTHR31849">
    <property type="entry name" value="CYSTEINE-RICH PDF MOTIF DOMAIN-CONTAINING PROTEIN 1"/>
    <property type="match status" value="1"/>
</dbReference>
<reference evidence="4" key="2">
    <citation type="submission" date="2025-09" db="UniProtKB">
        <authorList>
            <consortium name="Ensembl"/>
        </authorList>
    </citation>
    <scope>IDENTIFICATION</scope>
</reference>
<evidence type="ECO:0000256" key="1">
    <source>
        <dbReference type="ARBA" id="ARBA00007917"/>
    </source>
</evidence>
<dbReference type="Proteomes" id="UP000472260">
    <property type="component" value="Unassembled WGS sequence"/>
</dbReference>
<dbReference type="PRINTS" id="PR01995">
    <property type="entry name" value="UPF0595"/>
</dbReference>
<evidence type="ECO:0000256" key="2">
    <source>
        <dbReference type="ARBA" id="ARBA00014801"/>
    </source>
</evidence>
<proteinExistence type="inferred from homology"/>
<dbReference type="GeneID" id="107664868"/>
<dbReference type="InterPro" id="IPR018785">
    <property type="entry name" value="CDPF1_dom"/>
</dbReference>
<dbReference type="PANTHER" id="PTHR31849:SF1">
    <property type="entry name" value="CYSTEINE-RICH DPF MOTIF DOMAIN-CONTAINING PROTEIN 1"/>
    <property type="match status" value="1"/>
</dbReference>
<evidence type="ECO:0000313" key="4">
    <source>
        <dbReference type="Ensembl" id="ENSSANP00000035209.1"/>
    </source>
</evidence>
<reference evidence="4" key="1">
    <citation type="submission" date="2025-08" db="UniProtKB">
        <authorList>
            <consortium name="Ensembl"/>
        </authorList>
    </citation>
    <scope>IDENTIFICATION</scope>
</reference>
<accession>A0A671MP05</accession>
<comment type="similarity">
    <text evidence="1">Belongs to the CDPF1 family.</text>
</comment>
<dbReference type="RefSeq" id="XP_016311036.1">
    <property type="nucleotide sequence ID" value="XM_016455550.1"/>
</dbReference>
<dbReference type="OrthoDB" id="191995at2759"/>
<dbReference type="KEGG" id="sanh:107664868"/>
<dbReference type="InterPro" id="IPR042426">
    <property type="entry name" value="CDPF1"/>
</dbReference>
<evidence type="ECO:0000313" key="5">
    <source>
        <dbReference type="Proteomes" id="UP000472260"/>
    </source>
</evidence>
<evidence type="ECO:0000259" key="3">
    <source>
        <dbReference type="Pfam" id="PF10170"/>
    </source>
</evidence>
<gene>
    <name evidence="4" type="primary">LOC107664868</name>
</gene>
<protein>
    <recommendedName>
        <fullName evidence="2">Cysteine-rich DPF motif domain-containing protein 1</fullName>
    </recommendedName>
</protein>
<keyword evidence="5" id="KW-1185">Reference proteome</keyword>
<dbReference type="Ensembl" id="ENSSANT00000037503.1">
    <property type="protein sequence ID" value="ENSSANP00000035209.1"/>
    <property type="gene ID" value="ENSSANG00000018046.1"/>
</dbReference>